<name>V2Q1Z8_9BACT</name>
<dbReference type="OrthoDB" id="9774451at2"/>
<sequence length="248" mass="27405">MKKVLLLILVSVLSSVMLFGCKKNDAASADTLIVGTNPEFPPFEYIEQGNIVGFDVDLMNEVSKIIGKKVVFKNMAFDSLLIAMQTGKINCIISGMTATDERRQHVNFSMPYFVSKQAVIVPDGSDIQKFEDLKGKKIGVVIGYTGDMVVTDMYKDTSSITRYEATGQAIMALSAKKVDATVLDMEPAKEYVANNEGLKVLDTALAEEEYSIALPKDNTALLDEINKALQTMKENGTYDKIYSKYFDK</sequence>
<dbReference type="PANTHER" id="PTHR35936">
    <property type="entry name" value="MEMBRANE-BOUND LYTIC MUREIN TRANSGLYCOSYLASE F"/>
    <property type="match status" value="1"/>
</dbReference>
<dbReference type="Gene3D" id="3.40.190.10">
    <property type="entry name" value="Periplasmic binding protein-like II"/>
    <property type="match status" value="2"/>
</dbReference>
<proteinExistence type="predicted"/>
<dbReference type="Pfam" id="PF00497">
    <property type="entry name" value="SBP_bac_3"/>
    <property type="match status" value="1"/>
</dbReference>
<keyword evidence="3" id="KW-1185">Reference proteome</keyword>
<gene>
    <name evidence="2" type="primary">artJ</name>
    <name evidence="2" type="ORF">N508_000846</name>
</gene>
<organism evidence="2 3">
    <name type="scientific">Mucispirillum schaedleri ASF457</name>
    <dbReference type="NCBI Taxonomy" id="1379858"/>
    <lineage>
        <taxon>Bacteria</taxon>
        <taxon>Pseudomonadati</taxon>
        <taxon>Deferribacterota</taxon>
        <taxon>Deferribacteres</taxon>
        <taxon>Deferribacterales</taxon>
        <taxon>Mucispirillaceae</taxon>
        <taxon>Mucispirillum</taxon>
    </lineage>
</organism>
<dbReference type="SUPFAM" id="SSF53850">
    <property type="entry name" value="Periplasmic binding protein-like II"/>
    <property type="match status" value="1"/>
</dbReference>
<dbReference type="eggNOG" id="COG0834">
    <property type="taxonomic scope" value="Bacteria"/>
</dbReference>
<dbReference type="AlphaFoldDB" id="V2Q1Z8"/>
<evidence type="ECO:0000313" key="2">
    <source>
        <dbReference type="EMBL" id="USF23779.1"/>
    </source>
</evidence>
<keyword evidence="1" id="KW-0732">Signal</keyword>
<dbReference type="Proteomes" id="UP000017429">
    <property type="component" value="Chromosome"/>
</dbReference>
<dbReference type="EMBL" id="CP097562">
    <property type="protein sequence ID" value="USF23779.1"/>
    <property type="molecule type" value="Genomic_DNA"/>
</dbReference>
<accession>V2Q1Z8</accession>
<reference evidence="2" key="3">
    <citation type="submission" date="2022-06" db="EMBL/GenBank/DDBJ databases">
        <title>Resources to Facilitate Use of the Altered Schaedler Flora (ASF) Mouse Model to Study Microbiome Function.</title>
        <authorList>
            <person name="Proctor A."/>
            <person name="Parvinroo S."/>
            <person name="Richie T."/>
            <person name="Jia X."/>
            <person name="Lee S.T.M."/>
            <person name="Karp P.D."/>
            <person name="Paley S."/>
            <person name="Kostic A.D."/>
            <person name="Pierre J.F."/>
            <person name="Wannemuehler M.J."/>
            <person name="Phillips G.J."/>
        </authorList>
    </citation>
    <scope>NUCLEOTIDE SEQUENCE</scope>
    <source>
        <strain evidence="2">ASF457</strain>
    </source>
</reference>
<dbReference type="RefSeq" id="WP_023275151.1">
    <property type="nucleotide sequence ID" value="NZ_CP097562.1"/>
</dbReference>
<reference evidence="2" key="1">
    <citation type="journal article" date="2014" name="Genome Announc.">
        <title>Draft genome sequences of the altered schaedler flora, a defined bacterial community from gnotobiotic mice.</title>
        <authorList>
            <person name="Wannemuehler M.J."/>
            <person name="Overstreet A.M."/>
            <person name="Ward D.V."/>
            <person name="Phillips G.J."/>
        </authorList>
    </citation>
    <scope>NUCLEOTIDE SEQUENCE</scope>
    <source>
        <strain evidence="2">ASF457</strain>
    </source>
</reference>
<dbReference type="KEGG" id="msch:N508_000846"/>
<dbReference type="PANTHER" id="PTHR35936:SF17">
    <property type="entry name" value="ARGININE-BINDING EXTRACELLULAR PROTEIN ARTP"/>
    <property type="match status" value="1"/>
</dbReference>
<reference evidence="2" key="2">
    <citation type="submission" date="2022-05" db="EMBL/GenBank/DDBJ databases">
        <authorList>
            <person name="Proctor A.L."/>
            <person name="Phillips G.J."/>
            <person name="Wannemuehler M.J."/>
        </authorList>
    </citation>
    <scope>NUCLEOTIDE SEQUENCE</scope>
    <source>
        <strain evidence="2">ASF457</strain>
    </source>
</reference>
<protein>
    <submittedName>
        <fullName evidence="2">ABC transporter arginine-binding protein 1</fullName>
    </submittedName>
</protein>
<dbReference type="PROSITE" id="PS51257">
    <property type="entry name" value="PROKAR_LIPOPROTEIN"/>
    <property type="match status" value="1"/>
</dbReference>
<dbReference type="InterPro" id="IPR001638">
    <property type="entry name" value="Solute-binding_3/MltF_N"/>
</dbReference>
<dbReference type="SMART" id="SM00062">
    <property type="entry name" value="PBPb"/>
    <property type="match status" value="1"/>
</dbReference>
<dbReference type="CDD" id="cd13624">
    <property type="entry name" value="PBP2_Arg_Lys_His"/>
    <property type="match status" value="1"/>
</dbReference>
<evidence type="ECO:0000313" key="3">
    <source>
        <dbReference type="Proteomes" id="UP000017429"/>
    </source>
</evidence>
<evidence type="ECO:0000256" key="1">
    <source>
        <dbReference type="ARBA" id="ARBA00022729"/>
    </source>
</evidence>